<dbReference type="InterPro" id="IPR010652">
    <property type="entry name" value="DUF1232"/>
</dbReference>
<reference evidence="6 7" key="1">
    <citation type="submission" date="2020-08" db="EMBL/GenBank/DDBJ databases">
        <title>Genomic Encyclopedia of Type Strains, Phase IV (KMG-IV): sequencing the most valuable type-strain genomes for metagenomic binning, comparative biology and taxonomic classification.</title>
        <authorList>
            <person name="Goeker M."/>
        </authorList>
    </citation>
    <scope>NUCLEOTIDE SEQUENCE [LARGE SCALE GENOMIC DNA]</scope>
    <source>
        <strain evidence="6 7">DSM 103526</strain>
    </source>
</reference>
<organism evidence="6 7">
    <name type="scientific">Anaerosolibacter carboniphilus</name>
    <dbReference type="NCBI Taxonomy" id="1417629"/>
    <lineage>
        <taxon>Bacteria</taxon>
        <taxon>Bacillati</taxon>
        <taxon>Bacillota</taxon>
        <taxon>Clostridia</taxon>
        <taxon>Peptostreptococcales</taxon>
        <taxon>Thermotaleaceae</taxon>
        <taxon>Anaerosolibacter</taxon>
    </lineage>
</organism>
<comment type="subcellular location">
    <subcellularLocation>
        <location evidence="1">Endomembrane system</location>
        <topology evidence="1">Multi-pass membrane protein</topology>
    </subcellularLocation>
</comment>
<keyword evidence="2" id="KW-0812">Transmembrane</keyword>
<evidence type="ECO:0000256" key="3">
    <source>
        <dbReference type="ARBA" id="ARBA00022989"/>
    </source>
</evidence>
<keyword evidence="4" id="KW-0472">Membrane</keyword>
<feature type="domain" description="DUF1232" evidence="5">
    <location>
        <begin position="39"/>
        <end position="73"/>
    </location>
</feature>
<gene>
    <name evidence="6" type="ORF">HNQ80_003140</name>
</gene>
<evidence type="ECO:0000256" key="2">
    <source>
        <dbReference type="ARBA" id="ARBA00022692"/>
    </source>
</evidence>
<protein>
    <submittedName>
        <fullName evidence="6">Uncharacterized membrane protein YkvA (DUF1232 family)</fullName>
    </submittedName>
</protein>
<dbReference type="Proteomes" id="UP000579281">
    <property type="component" value="Unassembled WGS sequence"/>
</dbReference>
<name>A0A841L3Y3_9FIRM</name>
<dbReference type="RefSeq" id="WP_184311553.1">
    <property type="nucleotide sequence ID" value="NZ_JACHEN010000019.1"/>
</dbReference>
<keyword evidence="7" id="KW-1185">Reference proteome</keyword>
<accession>A0A841L3Y3</accession>
<evidence type="ECO:0000259" key="5">
    <source>
        <dbReference type="Pfam" id="PF06803"/>
    </source>
</evidence>
<evidence type="ECO:0000313" key="7">
    <source>
        <dbReference type="Proteomes" id="UP000579281"/>
    </source>
</evidence>
<dbReference type="AlphaFoldDB" id="A0A841L3Y3"/>
<evidence type="ECO:0000256" key="4">
    <source>
        <dbReference type="ARBA" id="ARBA00023136"/>
    </source>
</evidence>
<dbReference type="EMBL" id="JACHEN010000019">
    <property type="protein sequence ID" value="MBB6217035.1"/>
    <property type="molecule type" value="Genomic_DNA"/>
</dbReference>
<evidence type="ECO:0000313" key="6">
    <source>
        <dbReference type="EMBL" id="MBB6217035.1"/>
    </source>
</evidence>
<dbReference type="Pfam" id="PF06803">
    <property type="entry name" value="DUF1232"/>
    <property type="match status" value="1"/>
</dbReference>
<comment type="caution">
    <text evidence="6">The sequence shown here is derived from an EMBL/GenBank/DDBJ whole genome shotgun (WGS) entry which is preliminary data.</text>
</comment>
<keyword evidence="3" id="KW-1133">Transmembrane helix</keyword>
<proteinExistence type="predicted"/>
<evidence type="ECO:0000256" key="1">
    <source>
        <dbReference type="ARBA" id="ARBA00004127"/>
    </source>
</evidence>
<dbReference type="GO" id="GO:0012505">
    <property type="term" value="C:endomembrane system"/>
    <property type="evidence" value="ECO:0007669"/>
    <property type="project" value="UniProtKB-SubCell"/>
</dbReference>
<sequence length="111" mass="12860">MSRSRSNKQTWMRALWTLIRKIGLLPKYLKDPQTLLWKKAMVVLGIVYVVSPFDILPDPVLGLGFVDDAVLITYIISRISDELEKYLPSEISKEFDKGKIIDDVDYRIDDE</sequence>